<keyword evidence="4" id="KW-1185">Reference proteome</keyword>
<accession>A0A1I5V6M9</accession>
<dbReference type="Pfam" id="PF02557">
    <property type="entry name" value="VanY"/>
    <property type="match status" value="1"/>
</dbReference>
<dbReference type="PANTHER" id="PTHR34385:SF1">
    <property type="entry name" value="PEPTIDOGLYCAN L-ALANYL-D-GLUTAMATE ENDOPEPTIDASE CWLK"/>
    <property type="match status" value="1"/>
</dbReference>
<protein>
    <submittedName>
        <fullName evidence="3">D-Ala-D-Ala carboxypeptidase. Metallo peptidase. MEROPS family M15B</fullName>
    </submittedName>
</protein>
<evidence type="ECO:0000313" key="3">
    <source>
        <dbReference type="EMBL" id="SFQ02606.1"/>
    </source>
</evidence>
<evidence type="ECO:0000256" key="1">
    <source>
        <dbReference type="SAM" id="MobiDB-lite"/>
    </source>
</evidence>
<organism evidence="3 4">
    <name type="scientific">Desemzia incerta</name>
    <dbReference type="NCBI Taxonomy" id="82801"/>
    <lineage>
        <taxon>Bacteria</taxon>
        <taxon>Bacillati</taxon>
        <taxon>Bacillota</taxon>
        <taxon>Bacilli</taxon>
        <taxon>Lactobacillales</taxon>
        <taxon>Carnobacteriaceae</taxon>
        <taxon>Desemzia</taxon>
    </lineage>
</organism>
<dbReference type="RefSeq" id="WP_092479435.1">
    <property type="nucleotide sequence ID" value="NZ_FOXW01000001.1"/>
</dbReference>
<dbReference type="AlphaFoldDB" id="A0A1I5V6M9"/>
<dbReference type="CDD" id="cd14852">
    <property type="entry name" value="LD-carboxypeptidase"/>
    <property type="match status" value="1"/>
</dbReference>
<name>A0A1I5V6M9_9LACT</name>
<dbReference type="InterPro" id="IPR003709">
    <property type="entry name" value="VanY-like_core_dom"/>
</dbReference>
<evidence type="ECO:0000313" key="4">
    <source>
        <dbReference type="Proteomes" id="UP000199136"/>
    </source>
</evidence>
<dbReference type="InterPro" id="IPR009045">
    <property type="entry name" value="Zn_M74/Hedgehog-like"/>
</dbReference>
<gene>
    <name evidence="3" type="ORF">SAMN04488506_0365</name>
</gene>
<dbReference type="PROSITE" id="PS51257">
    <property type="entry name" value="PROKAR_LIPOPROTEIN"/>
    <property type="match status" value="1"/>
</dbReference>
<reference evidence="3 4" key="1">
    <citation type="submission" date="2016-10" db="EMBL/GenBank/DDBJ databases">
        <authorList>
            <person name="de Groot N.N."/>
        </authorList>
    </citation>
    <scope>NUCLEOTIDE SEQUENCE [LARGE SCALE GENOMIC DNA]</scope>
    <source>
        <strain evidence="3 4">DSM 20581</strain>
    </source>
</reference>
<proteinExistence type="predicted"/>
<sequence length="268" mass="30270">MKLKLWATMLAVGLLAGCQNESTDVTNESTSLNSEEVSQESEESTALTPEEEKEQEMIAALPDVSTADWNLVLVNNWHPIDETVEIPLETVADQKEVDARIVEPYTNWMEAAKKAGYTIFLASSYRSIERQQANYDASIQGYINEGYSKEEAIEKTEDYIAVPGGSEHHTGLALDMVDNEWLSTGKGLVPEYDTQESQQWLVSTAADYGFILRFPKNKETETGIQYESWHFRYVGVENAQFIQQYGLSLEEYIELLEKAGKTGEQRIE</sequence>
<feature type="domain" description="D-alanyl-D-alanine carboxypeptidase-like core" evidence="2">
    <location>
        <begin position="95"/>
        <end position="235"/>
    </location>
</feature>
<keyword evidence="3" id="KW-0645">Protease</keyword>
<dbReference type="EMBL" id="FOXW01000001">
    <property type="protein sequence ID" value="SFQ02606.1"/>
    <property type="molecule type" value="Genomic_DNA"/>
</dbReference>
<dbReference type="GO" id="GO:0006508">
    <property type="term" value="P:proteolysis"/>
    <property type="evidence" value="ECO:0007669"/>
    <property type="project" value="InterPro"/>
</dbReference>
<feature type="compositionally biased region" description="Acidic residues" evidence="1">
    <location>
        <begin position="37"/>
        <end position="52"/>
    </location>
</feature>
<dbReference type="SUPFAM" id="SSF55166">
    <property type="entry name" value="Hedgehog/DD-peptidase"/>
    <property type="match status" value="1"/>
</dbReference>
<keyword evidence="3" id="KW-0121">Carboxypeptidase</keyword>
<dbReference type="STRING" id="82801.SAMN04488506_0365"/>
<dbReference type="Gene3D" id="3.30.1380.10">
    <property type="match status" value="1"/>
</dbReference>
<dbReference type="OrthoDB" id="9792074at2"/>
<dbReference type="InterPro" id="IPR058193">
    <property type="entry name" value="VanY/YodJ_core_dom"/>
</dbReference>
<keyword evidence="3" id="KW-0378">Hydrolase</keyword>
<dbReference type="GO" id="GO:0004180">
    <property type="term" value="F:carboxypeptidase activity"/>
    <property type="evidence" value="ECO:0007669"/>
    <property type="project" value="UniProtKB-KW"/>
</dbReference>
<evidence type="ECO:0000259" key="2">
    <source>
        <dbReference type="Pfam" id="PF02557"/>
    </source>
</evidence>
<dbReference type="PANTHER" id="PTHR34385">
    <property type="entry name" value="D-ALANYL-D-ALANINE CARBOXYPEPTIDASE"/>
    <property type="match status" value="1"/>
</dbReference>
<dbReference type="InterPro" id="IPR052179">
    <property type="entry name" value="DD-CPase-like"/>
</dbReference>
<feature type="region of interest" description="Disordered" evidence="1">
    <location>
        <begin position="22"/>
        <end position="52"/>
    </location>
</feature>
<dbReference type="Proteomes" id="UP000199136">
    <property type="component" value="Unassembled WGS sequence"/>
</dbReference>